<proteinExistence type="predicted"/>
<reference evidence="1" key="1">
    <citation type="submission" date="2019-08" db="EMBL/GenBank/DDBJ databases">
        <title>The genome of the North American firefly Photinus pyralis.</title>
        <authorList>
            <consortium name="Photinus pyralis genome working group"/>
            <person name="Fallon T.R."/>
            <person name="Sander Lower S.E."/>
            <person name="Weng J.-K."/>
        </authorList>
    </citation>
    <scope>NUCLEOTIDE SEQUENCE</scope>
    <source>
        <strain evidence="1">TRF0915ILg1</strain>
        <tissue evidence="1">Whole body</tissue>
    </source>
</reference>
<sequence length="178" mass="20793">MVNYYHEEKGTLDFLRRKESEIPEMSNADLKEFLSLSQQVYDINVMKENALQFVTDKLNKKKQEFEYCDFIIDNTLFVLWAHLDYYMLRAIPRMRHGDIPDLSTTLNLDVTLASASEATWKVSADDISNLKQGLVSIFNDSFSRQLMETAQQGSDVKKQFVENLLRKIKRLIQFVPVK</sequence>
<organism evidence="1 2">
    <name type="scientific">Ignelater luminosus</name>
    <name type="common">Cucubano</name>
    <name type="synonym">Pyrophorus luminosus</name>
    <dbReference type="NCBI Taxonomy" id="2038154"/>
    <lineage>
        <taxon>Eukaryota</taxon>
        <taxon>Metazoa</taxon>
        <taxon>Ecdysozoa</taxon>
        <taxon>Arthropoda</taxon>
        <taxon>Hexapoda</taxon>
        <taxon>Insecta</taxon>
        <taxon>Pterygota</taxon>
        <taxon>Neoptera</taxon>
        <taxon>Endopterygota</taxon>
        <taxon>Coleoptera</taxon>
        <taxon>Polyphaga</taxon>
        <taxon>Elateriformia</taxon>
        <taxon>Elateroidea</taxon>
        <taxon>Elateridae</taxon>
        <taxon>Agrypninae</taxon>
        <taxon>Pyrophorini</taxon>
        <taxon>Ignelater</taxon>
    </lineage>
</organism>
<name>A0A8K0CHR1_IGNLU</name>
<gene>
    <name evidence="1" type="ORF">ILUMI_21962</name>
</gene>
<dbReference type="OrthoDB" id="2019644at2759"/>
<accession>A0A8K0CHR1</accession>
<protein>
    <submittedName>
        <fullName evidence="1">Uncharacterized protein</fullName>
    </submittedName>
</protein>
<dbReference type="EMBL" id="VTPC01090213">
    <property type="protein sequence ID" value="KAF2884227.1"/>
    <property type="molecule type" value="Genomic_DNA"/>
</dbReference>
<evidence type="ECO:0000313" key="2">
    <source>
        <dbReference type="Proteomes" id="UP000801492"/>
    </source>
</evidence>
<evidence type="ECO:0000313" key="1">
    <source>
        <dbReference type="EMBL" id="KAF2884227.1"/>
    </source>
</evidence>
<dbReference type="AlphaFoldDB" id="A0A8K0CHR1"/>
<keyword evidence="2" id="KW-1185">Reference proteome</keyword>
<dbReference type="Proteomes" id="UP000801492">
    <property type="component" value="Unassembled WGS sequence"/>
</dbReference>
<comment type="caution">
    <text evidence="1">The sequence shown here is derived from an EMBL/GenBank/DDBJ whole genome shotgun (WGS) entry which is preliminary data.</text>
</comment>